<evidence type="ECO:0000313" key="9">
    <source>
        <dbReference type="Proteomes" id="UP000315403"/>
    </source>
</evidence>
<accession>A0A543Q0W4</accession>
<evidence type="ECO:0000256" key="5">
    <source>
        <dbReference type="SAM" id="Coils"/>
    </source>
</evidence>
<comment type="caution">
    <text evidence="8">The sequence shown here is derived from an EMBL/GenBank/DDBJ whole genome shotgun (WGS) entry which is preliminary data.</text>
</comment>
<evidence type="ECO:0000256" key="6">
    <source>
        <dbReference type="SAM" id="Phobius"/>
    </source>
</evidence>
<feature type="transmembrane region" description="Helical" evidence="6">
    <location>
        <begin position="38"/>
        <end position="59"/>
    </location>
</feature>
<keyword evidence="4 6" id="KW-0472">Membrane</keyword>
<reference evidence="8 9" key="1">
    <citation type="submission" date="2019-03" db="EMBL/GenBank/DDBJ databases">
        <title>New insights into Acidothiobacillus thiooxidans sulfur metabolism through coupled gene expression, solution geochemistry, microscopy and spectroscopy analyses.</title>
        <authorList>
            <person name="Camacho D."/>
            <person name="Frazao R."/>
            <person name="Fouillen A."/>
            <person name="Nanci A."/>
            <person name="Lang B.F."/>
            <person name="Apte S.C."/>
            <person name="Baron C."/>
            <person name="Warren L.A."/>
        </authorList>
    </citation>
    <scope>NUCLEOTIDE SEQUENCE [LARGE SCALE GENOMIC DNA]</scope>
    <source>
        <strain evidence="8 9">ATCC 19377</strain>
    </source>
</reference>
<organism evidence="8 9">
    <name type="scientific">Acidithiobacillus thiooxidans ATCC 19377</name>
    <dbReference type="NCBI Taxonomy" id="637390"/>
    <lineage>
        <taxon>Bacteria</taxon>
        <taxon>Pseudomonadati</taxon>
        <taxon>Pseudomonadota</taxon>
        <taxon>Acidithiobacillia</taxon>
        <taxon>Acidithiobacillales</taxon>
        <taxon>Acidithiobacillaceae</taxon>
        <taxon>Acidithiobacillus</taxon>
    </lineage>
</organism>
<dbReference type="EMBL" id="SZUV01000002">
    <property type="protein sequence ID" value="TQN49969.1"/>
    <property type="molecule type" value="Genomic_DNA"/>
</dbReference>
<dbReference type="PANTHER" id="PTHR41335:SF1">
    <property type="entry name" value="MEMBRANE PROTEIN"/>
    <property type="match status" value="1"/>
</dbReference>
<dbReference type="Pfam" id="PF06305">
    <property type="entry name" value="LapA_dom"/>
    <property type="match status" value="1"/>
</dbReference>
<evidence type="ECO:0000259" key="7">
    <source>
        <dbReference type="Pfam" id="PF06305"/>
    </source>
</evidence>
<sequence>MWVIISLVIAAVAVLFAVQNNTMTSVHFFSWTFAQSQGVILLGGFVAGFIASMLIYLPTHIRNKLKIRRHERRLSDLEGQLNEEKGKREYIEKEHAAALRIQKNNGVTGSKAES</sequence>
<evidence type="ECO:0000256" key="3">
    <source>
        <dbReference type="ARBA" id="ARBA00022989"/>
    </source>
</evidence>
<keyword evidence="1" id="KW-1003">Cell membrane</keyword>
<gene>
    <name evidence="8" type="primary">lapA</name>
    <name evidence="8" type="ORF">DLNHIDIE_02761</name>
</gene>
<keyword evidence="2 6" id="KW-0812">Transmembrane</keyword>
<protein>
    <submittedName>
        <fullName evidence="8">Lipopolysaccharide assembly protein A</fullName>
    </submittedName>
</protein>
<feature type="coiled-coil region" evidence="5">
    <location>
        <begin position="67"/>
        <end position="94"/>
    </location>
</feature>
<feature type="domain" description="Lipopolysaccharide assembly protein A" evidence="7">
    <location>
        <begin position="19"/>
        <end position="82"/>
    </location>
</feature>
<dbReference type="RefSeq" id="WP_142089392.1">
    <property type="nucleotide sequence ID" value="NZ_SZUV01000002.1"/>
</dbReference>
<keyword evidence="5" id="KW-0175">Coiled coil</keyword>
<evidence type="ECO:0000256" key="1">
    <source>
        <dbReference type="ARBA" id="ARBA00022475"/>
    </source>
</evidence>
<evidence type="ECO:0000256" key="4">
    <source>
        <dbReference type="ARBA" id="ARBA00023136"/>
    </source>
</evidence>
<name>A0A543Q0W4_ACITH</name>
<evidence type="ECO:0000313" key="8">
    <source>
        <dbReference type="EMBL" id="TQN49969.1"/>
    </source>
</evidence>
<proteinExistence type="predicted"/>
<dbReference type="Proteomes" id="UP000315403">
    <property type="component" value="Unassembled WGS sequence"/>
</dbReference>
<dbReference type="InterPro" id="IPR010445">
    <property type="entry name" value="LapA_dom"/>
</dbReference>
<dbReference type="AlphaFoldDB" id="A0A543Q0W4"/>
<dbReference type="GO" id="GO:0005886">
    <property type="term" value="C:plasma membrane"/>
    <property type="evidence" value="ECO:0007669"/>
    <property type="project" value="InterPro"/>
</dbReference>
<evidence type="ECO:0000256" key="2">
    <source>
        <dbReference type="ARBA" id="ARBA00022692"/>
    </source>
</evidence>
<dbReference type="PANTHER" id="PTHR41335">
    <property type="entry name" value="MEMBRANE PROTEIN-RELATED"/>
    <property type="match status" value="1"/>
</dbReference>
<keyword evidence="3 6" id="KW-1133">Transmembrane helix</keyword>